<dbReference type="EMBL" id="BMPI01000045">
    <property type="protein sequence ID" value="GGM61504.1"/>
    <property type="molecule type" value="Genomic_DNA"/>
</dbReference>
<gene>
    <name evidence="1" type="ORF">GCM10007977_073700</name>
</gene>
<reference evidence="1" key="2">
    <citation type="submission" date="2020-09" db="EMBL/GenBank/DDBJ databases">
        <authorList>
            <person name="Sun Q."/>
            <person name="Ohkuma M."/>
        </authorList>
    </citation>
    <scope>NUCLEOTIDE SEQUENCE</scope>
    <source>
        <strain evidence="1">JCM 19831</strain>
    </source>
</reference>
<reference evidence="1" key="1">
    <citation type="journal article" date="2014" name="Int. J. Syst. Evol. Microbiol.">
        <title>Complete genome sequence of Corynebacterium casei LMG S-19264T (=DSM 44701T), isolated from a smear-ripened cheese.</title>
        <authorList>
            <consortium name="US DOE Joint Genome Institute (JGI-PGF)"/>
            <person name="Walter F."/>
            <person name="Albersmeier A."/>
            <person name="Kalinowski J."/>
            <person name="Ruckert C."/>
        </authorList>
    </citation>
    <scope>NUCLEOTIDE SEQUENCE</scope>
    <source>
        <strain evidence="1">JCM 19831</strain>
    </source>
</reference>
<name>A0A917X428_9ACTN</name>
<dbReference type="Proteomes" id="UP000642070">
    <property type="component" value="Unassembled WGS sequence"/>
</dbReference>
<dbReference type="AlphaFoldDB" id="A0A917X428"/>
<dbReference type="RefSeq" id="WP_190254651.1">
    <property type="nucleotide sequence ID" value="NZ_BMPI01000045.1"/>
</dbReference>
<organism evidence="1 2">
    <name type="scientific">Dactylosporangium sucinum</name>
    <dbReference type="NCBI Taxonomy" id="1424081"/>
    <lineage>
        <taxon>Bacteria</taxon>
        <taxon>Bacillati</taxon>
        <taxon>Actinomycetota</taxon>
        <taxon>Actinomycetes</taxon>
        <taxon>Micromonosporales</taxon>
        <taxon>Micromonosporaceae</taxon>
        <taxon>Dactylosporangium</taxon>
    </lineage>
</organism>
<proteinExistence type="predicted"/>
<accession>A0A917X428</accession>
<evidence type="ECO:0000313" key="1">
    <source>
        <dbReference type="EMBL" id="GGM61504.1"/>
    </source>
</evidence>
<comment type="caution">
    <text evidence="1">The sequence shown here is derived from an EMBL/GenBank/DDBJ whole genome shotgun (WGS) entry which is preliminary data.</text>
</comment>
<evidence type="ECO:0000313" key="2">
    <source>
        <dbReference type="Proteomes" id="UP000642070"/>
    </source>
</evidence>
<keyword evidence="2" id="KW-1185">Reference proteome</keyword>
<protein>
    <submittedName>
        <fullName evidence="1">Uncharacterized protein</fullName>
    </submittedName>
</protein>
<sequence length="191" mass="21130">MSPDPDGPGDRMKTYEQVARVAAPVWLLDVDGVVNVKQPAWHAPPWNGRAYDARLEYRMRWAPQLTTRIRQLHRAGVVEVRWCTTWCAHADQLERLFRLPALDRAFTDDLDGDDVPPVKLAAARAVLAAGRRLVWTDDAEVPEPGPLFDELAAGGRALLIRPDARRGLTPAHLERIEAFSAASGTATARPG</sequence>